<dbReference type="OrthoDB" id="513575at2"/>
<dbReference type="InterPro" id="IPR008538">
    <property type="entry name" value="Uma2"/>
</dbReference>
<evidence type="ECO:0000259" key="1">
    <source>
        <dbReference type="Pfam" id="PF05685"/>
    </source>
</evidence>
<name>A0A6N8FXY2_9CHRO</name>
<gene>
    <name evidence="2" type="ORF">BWI75_16755</name>
</gene>
<dbReference type="CDD" id="cd06260">
    <property type="entry name" value="DUF820-like"/>
    <property type="match status" value="1"/>
</dbReference>
<dbReference type="SUPFAM" id="SSF52980">
    <property type="entry name" value="Restriction endonuclease-like"/>
    <property type="match status" value="1"/>
</dbReference>
<dbReference type="Proteomes" id="UP000441797">
    <property type="component" value="Unassembled WGS sequence"/>
</dbReference>
<organism evidence="2 3">
    <name type="scientific">Gloeocapsopsis dulcis AAB1 = 1H9</name>
    <dbReference type="NCBI Taxonomy" id="1433147"/>
    <lineage>
        <taxon>Bacteria</taxon>
        <taxon>Bacillati</taxon>
        <taxon>Cyanobacteriota</taxon>
        <taxon>Cyanophyceae</taxon>
        <taxon>Oscillatoriophycideae</taxon>
        <taxon>Chroococcales</taxon>
        <taxon>Chroococcaceae</taxon>
        <taxon>Gloeocapsopsis</taxon>
        <taxon>Gloeocapsopsis dulcis</taxon>
    </lineage>
</organism>
<reference evidence="2 3" key="1">
    <citation type="journal article" date="2019" name="Front. Microbiol.">
        <title>Genomic Features for Desiccation Tolerance and Sugar Biosynthesis in the Extremophile Gloeocapsopsis sp. UTEX B3054.</title>
        <authorList>
            <person name="Urrejola C."/>
            <person name="Alcorta J."/>
            <person name="Salas L."/>
            <person name="Vasquez M."/>
            <person name="Polz M.F."/>
            <person name="Vicuna R."/>
            <person name="Diez B."/>
        </authorList>
    </citation>
    <scope>NUCLEOTIDE SEQUENCE [LARGE SCALE GENOMIC DNA]</scope>
    <source>
        <strain evidence="2 3">1H9</strain>
    </source>
</reference>
<accession>A0A6N8FXY2</accession>
<evidence type="ECO:0000313" key="2">
    <source>
        <dbReference type="EMBL" id="MUL37933.1"/>
    </source>
</evidence>
<sequence length="194" mass="21960">MTAIVLSLKPTLELTDDQFYELCQNNHDLQLERTADGELIIMPPVGGESGRQEADILIDLGNWNRQTKLGVVFSSSTCFKLPNGANRSPDAAWIKRKHWQALTPEQQKKFPPISPDFVIELRSETDPLQPLQQKMQEYIDNGVKLGWLINPQDRTVEIYRLGQAVEILNSPKSLSGENLLTGFVLDVINIFNWS</sequence>
<dbReference type="RefSeq" id="WP_105222156.1">
    <property type="nucleotide sequence ID" value="NZ_CAWNSU010000001.1"/>
</dbReference>
<protein>
    <recommendedName>
        <fullName evidence="1">Putative restriction endonuclease domain-containing protein</fullName>
    </recommendedName>
</protein>
<evidence type="ECO:0000313" key="3">
    <source>
        <dbReference type="Proteomes" id="UP000441797"/>
    </source>
</evidence>
<dbReference type="InterPro" id="IPR012296">
    <property type="entry name" value="Nuclease_put_TT1808"/>
</dbReference>
<comment type="caution">
    <text evidence="2">The sequence shown here is derived from an EMBL/GenBank/DDBJ whole genome shotgun (WGS) entry which is preliminary data.</text>
</comment>
<dbReference type="EMBL" id="NAPY01000029">
    <property type="protein sequence ID" value="MUL37933.1"/>
    <property type="molecule type" value="Genomic_DNA"/>
</dbReference>
<dbReference type="PANTHER" id="PTHR34107">
    <property type="entry name" value="SLL0198 PROTEIN-RELATED"/>
    <property type="match status" value="1"/>
</dbReference>
<keyword evidence="3" id="KW-1185">Reference proteome</keyword>
<dbReference type="AlphaFoldDB" id="A0A6N8FXY2"/>
<dbReference type="Pfam" id="PF05685">
    <property type="entry name" value="Uma2"/>
    <property type="match status" value="1"/>
</dbReference>
<dbReference type="PANTHER" id="PTHR34107:SF6">
    <property type="entry name" value="SLR0981 PROTEIN"/>
    <property type="match status" value="1"/>
</dbReference>
<proteinExistence type="predicted"/>
<dbReference type="Gene3D" id="3.90.1570.10">
    <property type="entry name" value="tt1808, chain A"/>
    <property type="match status" value="1"/>
</dbReference>
<feature type="domain" description="Putative restriction endonuclease" evidence="1">
    <location>
        <begin position="17"/>
        <end position="187"/>
    </location>
</feature>
<dbReference type="InterPro" id="IPR011335">
    <property type="entry name" value="Restrct_endonuc-II-like"/>
</dbReference>